<dbReference type="InterPro" id="IPR036291">
    <property type="entry name" value="NAD(P)-bd_dom_sf"/>
</dbReference>
<protein>
    <submittedName>
        <fullName evidence="1">Putative oxidoreductase-like protein</fullName>
    </submittedName>
</protein>
<organism evidence="1 2">
    <name type="scientific">Lyngbya aestuarii BL J</name>
    <dbReference type="NCBI Taxonomy" id="1348334"/>
    <lineage>
        <taxon>Bacteria</taxon>
        <taxon>Bacillati</taxon>
        <taxon>Cyanobacteriota</taxon>
        <taxon>Cyanophyceae</taxon>
        <taxon>Oscillatoriophycideae</taxon>
        <taxon>Oscillatoriales</taxon>
        <taxon>Microcoleaceae</taxon>
        <taxon>Lyngbya</taxon>
    </lineage>
</organism>
<sequence>MTNKIGIAVIGTGFGKKVHIPGLQEHPRTEVVAVFYRGI</sequence>
<dbReference type="SUPFAM" id="SSF51735">
    <property type="entry name" value="NAD(P)-binding Rossmann-fold domains"/>
    <property type="match status" value="1"/>
</dbReference>
<comment type="caution">
    <text evidence="1">The sequence shown here is derived from an EMBL/GenBank/DDBJ whole genome shotgun (WGS) entry which is preliminary data.</text>
</comment>
<keyword evidence="2" id="KW-1185">Reference proteome</keyword>
<dbReference type="EMBL" id="AUZM01000430">
    <property type="protein sequence ID" value="ERT03499.1"/>
    <property type="molecule type" value="Genomic_DNA"/>
</dbReference>
<dbReference type="AlphaFoldDB" id="U7Q6K7"/>
<gene>
    <name evidence="1" type="ORF">M595_6562</name>
</gene>
<evidence type="ECO:0000313" key="2">
    <source>
        <dbReference type="Proteomes" id="UP000017127"/>
    </source>
</evidence>
<dbReference type="PATRIC" id="fig|1348334.3.peg.6058"/>
<evidence type="ECO:0000313" key="1">
    <source>
        <dbReference type="EMBL" id="ERT03499.1"/>
    </source>
</evidence>
<accession>U7Q6K7</accession>
<reference evidence="1 2" key="1">
    <citation type="journal article" date="2013" name="Front. Microbiol.">
        <title>Comparative genomic analyses of the cyanobacterium, Lyngbya aestuarii BL J, a powerful hydrogen producer.</title>
        <authorList>
            <person name="Kothari A."/>
            <person name="Vaughn M."/>
            <person name="Garcia-Pichel F."/>
        </authorList>
    </citation>
    <scope>NUCLEOTIDE SEQUENCE [LARGE SCALE GENOMIC DNA]</scope>
    <source>
        <strain evidence="1 2">BL J</strain>
    </source>
</reference>
<dbReference type="Proteomes" id="UP000017127">
    <property type="component" value="Unassembled WGS sequence"/>
</dbReference>
<name>U7Q6K7_9CYAN</name>
<dbReference type="Gene3D" id="3.40.50.720">
    <property type="entry name" value="NAD(P)-binding Rossmann-like Domain"/>
    <property type="match status" value="1"/>
</dbReference>
<proteinExistence type="predicted"/>